<proteinExistence type="predicted"/>
<feature type="compositionally biased region" description="Polar residues" evidence="1">
    <location>
        <begin position="261"/>
        <end position="288"/>
    </location>
</feature>
<organism evidence="2 3">
    <name type="scientific">Pseudozyma hubeiensis (strain SY62)</name>
    <name type="common">Yeast</name>
    <dbReference type="NCBI Taxonomy" id="1305764"/>
    <lineage>
        <taxon>Eukaryota</taxon>
        <taxon>Fungi</taxon>
        <taxon>Dikarya</taxon>
        <taxon>Basidiomycota</taxon>
        <taxon>Ustilaginomycotina</taxon>
        <taxon>Ustilaginomycetes</taxon>
        <taxon>Ustilaginales</taxon>
        <taxon>Ustilaginaceae</taxon>
        <taxon>Pseudozyma</taxon>
    </lineage>
</organism>
<protein>
    <submittedName>
        <fullName evidence="2">p47 protein</fullName>
    </submittedName>
</protein>
<dbReference type="SUPFAM" id="SSF46934">
    <property type="entry name" value="UBA-like"/>
    <property type="match status" value="1"/>
</dbReference>
<dbReference type="STRING" id="1305764.R9P461"/>
<gene>
    <name evidence="2" type="ORF">PHSY_000407</name>
</gene>
<dbReference type="OrthoDB" id="9975959at2759"/>
<dbReference type="Proteomes" id="UP000014071">
    <property type="component" value="Unassembled WGS sequence"/>
</dbReference>
<evidence type="ECO:0000313" key="3">
    <source>
        <dbReference type="Proteomes" id="UP000014071"/>
    </source>
</evidence>
<dbReference type="Gene3D" id="1.10.8.10">
    <property type="entry name" value="DNA helicase RuvA subunit, C-terminal domain"/>
    <property type="match status" value="1"/>
</dbReference>
<evidence type="ECO:0000313" key="2">
    <source>
        <dbReference type="EMBL" id="GAC92850.1"/>
    </source>
</evidence>
<feature type="region of interest" description="Disordered" evidence="1">
    <location>
        <begin position="182"/>
        <end position="245"/>
    </location>
</feature>
<dbReference type="GeneID" id="24105716"/>
<accession>R9P461</accession>
<dbReference type="EMBL" id="DF238769">
    <property type="protein sequence ID" value="GAC92850.1"/>
    <property type="molecule type" value="Genomic_DNA"/>
</dbReference>
<dbReference type="CDD" id="cd14348">
    <property type="entry name" value="UBA_p47"/>
    <property type="match status" value="1"/>
</dbReference>
<keyword evidence="3" id="KW-1185">Reference proteome</keyword>
<dbReference type="PANTHER" id="PTHR39597">
    <property type="entry name" value="UBA DOMAIN-CONTAINING PROTEIN RUP1"/>
    <property type="match status" value="1"/>
</dbReference>
<evidence type="ECO:0000256" key="1">
    <source>
        <dbReference type="SAM" id="MobiDB-lite"/>
    </source>
</evidence>
<dbReference type="Gene3D" id="6.10.140.100">
    <property type="match status" value="1"/>
</dbReference>
<dbReference type="InterPro" id="IPR009060">
    <property type="entry name" value="UBA-like_sf"/>
</dbReference>
<feature type="compositionally biased region" description="Polar residues" evidence="1">
    <location>
        <begin position="189"/>
        <end position="202"/>
    </location>
</feature>
<dbReference type="AlphaFoldDB" id="R9P461"/>
<dbReference type="eggNOG" id="ENOG502SEG6">
    <property type="taxonomic scope" value="Eukaryota"/>
</dbReference>
<dbReference type="InterPro" id="IPR055335">
    <property type="entry name" value="Ucp6/RUP1"/>
</dbReference>
<name>R9P461_PSEHS</name>
<dbReference type="RefSeq" id="XP_012186437.1">
    <property type="nucleotide sequence ID" value="XM_012331047.1"/>
</dbReference>
<dbReference type="HOGENOM" id="CLU_560356_0_0_1"/>
<sequence>MSLCSSSAATSVEAAGLAGFDANAVVVVVFWAEVDGGRRSDSIADAGRGLTLSSLMADDLMVTNLARVGNDHPSDRRTTIHLLFIELRRQGSQNKPTLGLSASESALNTQRCTMADRPSLIQQVSSITGCNEYQAETVLERSNWDVERAMNSYFDDPPPEVSCQRSLPQCFPASADPDPGLKLRHAQQRPPTITNPQSTSNAVAPYQGFDESAASKWDVPNNPAYVPPPGPPPTSNTDVIDLTNDGEADDDLRRAMAASLQDHQSQQQSYRTPAAPSSTVGVSDTTGWTEEEHEDAQMEQALRDSLTVAGEHFDHSWTSWLGKVGAPGFRFDYEGRAAGAPDRHDEMELVKDDVQDDVVEISDDDMPPEEEEKEEAIPELPGRGYRLRDRSKLVRPNNAPQTLSEMGLITKCDRTYGRRTQSRGIGRGRRGRGVKRRGSWHLVRSPNDWSFASSTTLRITSLTLTFSPLLTLDRSWECPKTNNYDRR</sequence>
<feature type="compositionally biased region" description="Pro residues" evidence="1">
    <location>
        <begin position="225"/>
        <end position="234"/>
    </location>
</feature>
<reference evidence="3" key="1">
    <citation type="journal article" date="2013" name="Genome Announc.">
        <title>Draft genome sequence of the basidiomycetous yeast-like fungus Pseudozyma hubeiensis SY62, which produces an abundant amount of the biosurfactant mannosylerythritol lipids.</title>
        <authorList>
            <person name="Konishi M."/>
            <person name="Hatada Y."/>
            <person name="Horiuchi J."/>
        </authorList>
    </citation>
    <scope>NUCLEOTIDE SEQUENCE [LARGE SCALE GENOMIC DNA]</scope>
    <source>
        <strain evidence="3">SY62</strain>
    </source>
</reference>
<dbReference type="PANTHER" id="PTHR39597:SF1">
    <property type="entry name" value="UBA DOMAIN-CONTAINING PROTEIN RUP1"/>
    <property type="match status" value="1"/>
</dbReference>
<dbReference type="Pfam" id="PF14555">
    <property type="entry name" value="UBA_4"/>
    <property type="match status" value="1"/>
</dbReference>
<feature type="region of interest" description="Disordered" evidence="1">
    <location>
        <begin position="257"/>
        <end position="298"/>
    </location>
</feature>